<dbReference type="Proteomes" id="UP001470230">
    <property type="component" value="Unassembled WGS sequence"/>
</dbReference>
<protein>
    <submittedName>
        <fullName evidence="1">Uncharacterized protein</fullName>
    </submittedName>
</protein>
<gene>
    <name evidence="1" type="ORF">M9Y10_002686</name>
</gene>
<evidence type="ECO:0000313" key="2">
    <source>
        <dbReference type="Proteomes" id="UP001470230"/>
    </source>
</evidence>
<sequence length="107" mass="12696">MTTNYYIHADDFDCDDVAELVMPIDIKRIVSHNHHTFHKRIYFFSESKRQIYRYLPMFGGASEPLKAYKIGNSLKFNILSDENKHDCIYVSDRMITRTLNMTKIELN</sequence>
<comment type="caution">
    <text evidence="1">The sequence shown here is derived from an EMBL/GenBank/DDBJ whole genome shotgun (WGS) entry which is preliminary data.</text>
</comment>
<accession>A0ABR2LAM7</accession>
<keyword evidence="2" id="KW-1185">Reference proteome</keyword>
<evidence type="ECO:0000313" key="1">
    <source>
        <dbReference type="EMBL" id="KAK8900359.1"/>
    </source>
</evidence>
<proteinExistence type="predicted"/>
<reference evidence="1 2" key="1">
    <citation type="submission" date="2024-04" db="EMBL/GenBank/DDBJ databases">
        <title>Tritrichomonas musculus Genome.</title>
        <authorList>
            <person name="Alves-Ferreira E."/>
            <person name="Grigg M."/>
            <person name="Lorenzi H."/>
            <person name="Galac M."/>
        </authorList>
    </citation>
    <scope>NUCLEOTIDE SEQUENCE [LARGE SCALE GENOMIC DNA]</scope>
    <source>
        <strain evidence="1 2">EAF2021</strain>
    </source>
</reference>
<name>A0ABR2LAM7_9EUKA</name>
<dbReference type="EMBL" id="JAPFFF010000001">
    <property type="protein sequence ID" value="KAK8900359.1"/>
    <property type="molecule type" value="Genomic_DNA"/>
</dbReference>
<organism evidence="1 2">
    <name type="scientific">Tritrichomonas musculus</name>
    <dbReference type="NCBI Taxonomy" id="1915356"/>
    <lineage>
        <taxon>Eukaryota</taxon>
        <taxon>Metamonada</taxon>
        <taxon>Parabasalia</taxon>
        <taxon>Tritrichomonadida</taxon>
        <taxon>Tritrichomonadidae</taxon>
        <taxon>Tritrichomonas</taxon>
    </lineage>
</organism>